<evidence type="ECO:0000256" key="1">
    <source>
        <dbReference type="ARBA" id="ARBA00010609"/>
    </source>
</evidence>
<organism evidence="6 7">
    <name type="scientific">Ectobacillus ponti</name>
    <dbReference type="NCBI Taxonomy" id="2961894"/>
    <lineage>
        <taxon>Bacteria</taxon>
        <taxon>Bacillati</taxon>
        <taxon>Bacillota</taxon>
        <taxon>Bacilli</taxon>
        <taxon>Bacillales</taxon>
        <taxon>Bacillaceae</taxon>
        <taxon>Ectobacillus</taxon>
    </lineage>
</organism>
<dbReference type="Pfam" id="PF07732">
    <property type="entry name" value="Cu-oxidase_3"/>
    <property type="match status" value="1"/>
</dbReference>
<dbReference type="Proteomes" id="UP001156102">
    <property type="component" value="Unassembled WGS sequence"/>
</dbReference>
<evidence type="ECO:0000259" key="5">
    <source>
        <dbReference type="Pfam" id="PF07732"/>
    </source>
</evidence>
<dbReference type="InterPro" id="IPR033138">
    <property type="entry name" value="Cu_oxidase_CS"/>
</dbReference>
<dbReference type="CDD" id="cd04232">
    <property type="entry name" value="CuRO_1_CueO_FtsP"/>
    <property type="match status" value="1"/>
</dbReference>
<dbReference type="GO" id="GO:0005507">
    <property type="term" value="F:copper ion binding"/>
    <property type="evidence" value="ECO:0007669"/>
    <property type="project" value="InterPro"/>
</dbReference>
<dbReference type="InterPro" id="IPR011707">
    <property type="entry name" value="Cu-oxidase-like_N"/>
</dbReference>
<comment type="similarity">
    <text evidence="1">Belongs to the multicopper oxidase family.</text>
</comment>
<keyword evidence="3" id="KW-0560">Oxidoreductase</keyword>
<dbReference type="PANTHER" id="PTHR48267:SF1">
    <property type="entry name" value="BILIRUBIN OXIDASE"/>
    <property type="match status" value="1"/>
</dbReference>
<dbReference type="InterPro" id="IPR002355">
    <property type="entry name" value="Cu_oxidase_Cu_BS"/>
</dbReference>
<dbReference type="InterPro" id="IPR045087">
    <property type="entry name" value="Cu-oxidase_fam"/>
</dbReference>
<name>A0AA41XBG2_9BACI</name>
<evidence type="ECO:0000256" key="2">
    <source>
        <dbReference type="ARBA" id="ARBA00022723"/>
    </source>
</evidence>
<evidence type="ECO:0000256" key="3">
    <source>
        <dbReference type="ARBA" id="ARBA00023002"/>
    </source>
</evidence>
<gene>
    <name evidence="6" type="ORF">NK662_18995</name>
</gene>
<sequence length="466" mass="51495">MQGRTKWLILSAMIAFIIALLVSQFAFRAGAKEQALPLPPLLKDQNTSEGITAYTITARTGHTEFIRGKQAETAGYNGAFLGPVLRMKKGDEVTVKVNNQLGEATTVHWHGLEVPGSADGGVYGKIADGTSWQAQFKVDQPAATAWFHPHLMHETGKQVYKGLAGLIYIEDDESTKLAIPRTYGEDDFPLVLQDRMLTEDGQMPYKLTDADIMYGKMGGTQLVNGAVAPTLTIPKGLVRLRVLNGANARIYTIKLSNAQFFWQIASDGGFLPKPVQVKELELSPAERAELLVDAGSLHTGDIFFLQNGGDKLMTFKVGKDAKETYGVPESLVEPERLKPEKAVKRRQFVFGGMGKYVNINGKQMDMNRMDERVGLNTVEIWEISNPSAAGMSMSHPFHAHGVQFQLLSRNGGPPPANETGWKDTIHLRPDERVEAIARFRKPGVFMYHCHILEHEDAGMMGQFEVK</sequence>
<dbReference type="PANTHER" id="PTHR48267">
    <property type="entry name" value="CUPREDOXIN SUPERFAMILY PROTEIN"/>
    <property type="match status" value="1"/>
</dbReference>
<dbReference type="EMBL" id="JANCLT010000013">
    <property type="protein sequence ID" value="MCP8970608.1"/>
    <property type="molecule type" value="Genomic_DNA"/>
</dbReference>
<dbReference type="CDD" id="cd13890">
    <property type="entry name" value="CuRO_3_CueO_FtsP"/>
    <property type="match status" value="1"/>
</dbReference>
<dbReference type="AlphaFoldDB" id="A0AA41XBG2"/>
<dbReference type="PROSITE" id="PS00079">
    <property type="entry name" value="MULTICOPPER_OXIDASE1"/>
    <property type="match status" value="1"/>
</dbReference>
<feature type="domain" description="Plastocyanin-like" evidence="4">
    <location>
        <begin position="345"/>
        <end position="466"/>
    </location>
</feature>
<comment type="caution">
    <text evidence="6">The sequence shown here is derived from an EMBL/GenBank/DDBJ whole genome shotgun (WGS) entry which is preliminary data.</text>
</comment>
<evidence type="ECO:0000313" key="6">
    <source>
        <dbReference type="EMBL" id="MCP8970608.1"/>
    </source>
</evidence>
<evidence type="ECO:0000259" key="4">
    <source>
        <dbReference type="Pfam" id="PF07731"/>
    </source>
</evidence>
<proteinExistence type="inferred from homology"/>
<dbReference type="InterPro" id="IPR011706">
    <property type="entry name" value="Cu-oxidase_C"/>
</dbReference>
<keyword evidence="7" id="KW-1185">Reference proteome</keyword>
<dbReference type="GO" id="GO:0016491">
    <property type="term" value="F:oxidoreductase activity"/>
    <property type="evidence" value="ECO:0007669"/>
    <property type="project" value="UniProtKB-KW"/>
</dbReference>
<dbReference type="InterPro" id="IPR008972">
    <property type="entry name" value="Cupredoxin"/>
</dbReference>
<protein>
    <submittedName>
        <fullName evidence="6">Multicopper oxidase domain-containing protein</fullName>
    </submittedName>
</protein>
<dbReference type="Gene3D" id="2.60.40.420">
    <property type="entry name" value="Cupredoxins - blue copper proteins"/>
    <property type="match status" value="3"/>
</dbReference>
<dbReference type="PROSITE" id="PS00080">
    <property type="entry name" value="MULTICOPPER_OXIDASE2"/>
    <property type="match status" value="1"/>
</dbReference>
<dbReference type="Pfam" id="PF07731">
    <property type="entry name" value="Cu-oxidase_2"/>
    <property type="match status" value="1"/>
</dbReference>
<reference evidence="6" key="1">
    <citation type="submission" date="2022-07" db="EMBL/GenBank/DDBJ databases">
        <authorList>
            <person name="Li W.-J."/>
            <person name="Deng Q.-Q."/>
        </authorList>
    </citation>
    <scope>NUCLEOTIDE SEQUENCE</scope>
    <source>
        <strain evidence="6">SYSU M60031</strain>
    </source>
</reference>
<dbReference type="RefSeq" id="WP_254760529.1">
    <property type="nucleotide sequence ID" value="NZ_JANCLT010000013.1"/>
</dbReference>
<keyword evidence="2" id="KW-0479">Metal-binding</keyword>
<evidence type="ECO:0000313" key="7">
    <source>
        <dbReference type="Proteomes" id="UP001156102"/>
    </source>
</evidence>
<dbReference type="SUPFAM" id="SSF49503">
    <property type="entry name" value="Cupredoxins"/>
    <property type="match status" value="3"/>
</dbReference>
<accession>A0AA41XBG2</accession>
<feature type="domain" description="Plastocyanin-like" evidence="5">
    <location>
        <begin position="60"/>
        <end position="173"/>
    </location>
</feature>